<dbReference type="RefSeq" id="WP_150010561.1">
    <property type="nucleotide sequence ID" value="NZ_VWSG01000002.1"/>
</dbReference>
<evidence type="ECO:0000256" key="1">
    <source>
        <dbReference type="SAM" id="SignalP"/>
    </source>
</evidence>
<reference evidence="2 3" key="1">
    <citation type="submission" date="2019-09" db="EMBL/GenBank/DDBJ databases">
        <title>Genome sequence and assembly of Flavobacterium sp.</title>
        <authorList>
            <person name="Chhetri G."/>
        </authorList>
    </citation>
    <scope>NUCLEOTIDE SEQUENCE [LARGE SCALE GENOMIC DNA]</scope>
    <source>
        <strain evidence="2 3">SNL9</strain>
    </source>
</reference>
<feature type="chain" id="PRO_5024421340" description="NVEALA protein" evidence="1">
    <location>
        <begin position="28"/>
        <end position="95"/>
    </location>
</feature>
<keyword evidence="1" id="KW-0732">Signal</keyword>
<protein>
    <recommendedName>
        <fullName evidence="4">NVEALA protein</fullName>
    </recommendedName>
</protein>
<dbReference type="Proteomes" id="UP000325141">
    <property type="component" value="Unassembled WGS sequence"/>
</dbReference>
<keyword evidence="3" id="KW-1185">Reference proteome</keyword>
<sequence length="95" mass="10198">MKQTFKKAMMPLAVVVLGAAAAFATNAAKQSEKIETAAIQGYYYDHNETAGNRCKPITVDCKMGAGPVCTDFVLGQIWALDAETETTCSGYLSRL</sequence>
<evidence type="ECO:0008006" key="4">
    <source>
        <dbReference type="Google" id="ProtNLM"/>
    </source>
</evidence>
<feature type="signal peptide" evidence="1">
    <location>
        <begin position="1"/>
        <end position="27"/>
    </location>
</feature>
<dbReference type="InterPro" id="IPR045391">
    <property type="entry name" value="DUF6520"/>
</dbReference>
<dbReference type="EMBL" id="VWSG01000002">
    <property type="protein sequence ID" value="KAA5537872.1"/>
    <property type="molecule type" value="Genomic_DNA"/>
</dbReference>
<dbReference type="AlphaFoldDB" id="A0A5M6CV59"/>
<organism evidence="2 3">
    <name type="scientific">Paenimyroides baculatum</name>
    <dbReference type="NCBI Taxonomy" id="2608000"/>
    <lineage>
        <taxon>Bacteria</taxon>
        <taxon>Pseudomonadati</taxon>
        <taxon>Bacteroidota</taxon>
        <taxon>Flavobacteriia</taxon>
        <taxon>Flavobacteriales</taxon>
        <taxon>Flavobacteriaceae</taxon>
        <taxon>Paenimyroides</taxon>
    </lineage>
</organism>
<evidence type="ECO:0000313" key="3">
    <source>
        <dbReference type="Proteomes" id="UP000325141"/>
    </source>
</evidence>
<proteinExistence type="predicted"/>
<gene>
    <name evidence="2" type="ORF">F0460_04205</name>
</gene>
<name>A0A5M6CV59_9FLAO</name>
<accession>A0A5M6CV59</accession>
<comment type="caution">
    <text evidence="2">The sequence shown here is derived from an EMBL/GenBank/DDBJ whole genome shotgun (WGS) entry which is preliminary data.</text>
</comment>
<dbReference type="Pfam" id="PF20130">
    <property type="entry name" value="DUF6520"/>
    <property type="match status" value="1"/>
</dbReference>
<evidence type="ECO:0000313" key="2">
    <source>
        <dbReference type="EMBL" id="KAA5537872.1"/>
    </source>
</evidence>